<protein>
    <submittedName>
        <fullName evidence="5">PD-(D/E)XK nuclease family protein</fullName>
    </submittedName>
</protein>
<dbReference type="AlphaFoldDB" id="A0A8K2A0P3"/>
<dbReference type="RefSeq" id="WP_161825703.1">
    <property type="nucleotide sequence ID" value="NZ_WVIC01000023.1"/>
</dbReference>
<gene>
    <name evidence="5" type="ORF">GS597_12040</name>
</gene>
<accession>A0A8K2A0P3</accession>
<keyword evidence="3" id="KW-0234">DNA repair</keyword>
<sequence length="283" mass="32442">MEFSSQLFHLSQSHLTLLRQCPRKFQYIYLDQLTLPPVPTVQTERQLLGTQFHQMMQQKVLGLDVNGLVAACAPLRQWAEAFKQFPPTLIDGERQTEHWRSQVLGEYVLIAVYDLLIQGESHAQIVDWKTYARPRSVEVLHRDWQTRLYPYLLAETSTYAPEQITMTYWFAEAAEAAEGTGHSLTFAYDQHQHEETAEMLVTNLERLTDWRAAHAQGVPFPQVPLSAGMCFRQGRSCRFVDRCERQDFIMDAQEEPDLEALACIDGIAEQPLLAMPSSSPGRN</sequence>
<feature type="domain" description="PD-(D/E)XK endonuclease-like" evidence="4">
    <location>
        <begin position="9"/>
        <end position="244"/>
    </location>
</feature>
<keyword evidence="2" id="KW-0378">Hydrolase</keyword>
<dbReference type="GO" id="GO:0004386">
    <property type="term" value="F:helicase activity"/>
    <property type="evidence" value="ECO:0007669"/>
    <property type="project" value="UniProtKB-KW"/>
</dbReference>
<dbReference type="InterPro" id="IPR011604">
    <property type="entry name" value="PDDEXK-like_dom_sf"/>
</dbReference>
<reference evidence="5" key="1">
    <citation type="submission" date="2019-12" db="EMBL/GenBank/DDBJ databases">
        <title>High-Quality draft genome sequences of three cyanobacteria isolated from the limestone walls of the Old Cathedral of Coimbra.</title>
        <authorList>
            <person name="Tiago I."/>
            <person name="Soares F."/>
            <person name="Portugal A."/>
        </authorList>
    </citation>
    <scope>NUCLEOTIDE SEQUENCE [LARGE SCALE GENOMIC DNA]</scope>
    <source>
        <strain evidence="5">C</strain>
    </source>
</reference>
<keyword evidence="2" id="KW-0547">Nucleotide-binding</keyword>
<name>A0A8K2A0P3_9CYAN</name>
<evidence type="ECO:0000259" key="4">
    <source>
        <dbReference type="Pfam" id="PF12705"/>
    </source>
</evidence>
<dbReference type="Pfam" id="PF12705">
    <property type="entry name" value="PDDEXK_1"/>
    <property type="match status" value="1"/>
</dbReference>
<organism evidence="5 6">
    <name type="scientific">Petrachloros mirabilis ULC683</name>
    <dbReference type="NCBI Taxonomy" id="2781853"/>
    <lineage>
        <taxon>Bacteria</taxon>
        <taxon>Bacillati</taxon>
        <taxon>Cyanobacteriota</taxon>
        <taxon>Cyanophyceae</taxon>
        <taxon>Synechococcales</taxon>
        <taxon>Petrachlorosaceae</taxon>
        <taxon>Petrachloros</taxon>
        <taxon>Petrachloros mirabilis</taxon>
    </lineage>
</organism>
<evidence type="ECO:0000313" key="6">
    <source>
        <dbReference type="Proteomes" id="UP000607397"/>
    </source>
</evidence>
<keyword evidence="2" id="KW-0347">Helicase</keyword>
<evidence type="ECO:0000256" key="3">
    <source>
        <dbReference type="ARBA" id="ARBA00023204"/>
    </source>
</evidence>
<keyword evidence="6" id="KW-1185">Reference proteome</keyword>
<dbReference type="InterPro" id="IPR038726">
    <property type="entry name" value="PDDEXK_AddAB-type"/>
</dbReference>
<comment type="caution">
    <text evidence="5">The sequence shown here is derived from an EMBL/GenBank/DDBJ whole genome shotgun (WGS) entry which is preliminary data.</text>
</comment>
<evidence type="ECO:0000256" key="1">
    <source>
        <dbReference type="ARBA" id="ARBA00022763"/>
    </source>
</evidence>
<dbReference type="Proteomes" id="UP000607397">
    <property type="component" value="Unassembled WGS sequence"/>
</dbReference>
<keyword evidence="1" id="KW-0227">DNA damage</keyword>
<dbReference type="Gene3D" id="3.90.320.10">
    <property type="match status" value="1"/>
</dbReference>
<evidence type="ECO:0000313" key="5">
    <source>
        <dbReference type="EMBL" id="NCJ07222.1"/>
    </source>
</evidence>
<dbReference type="EMBL" id="WVIC01000023">
    <property type="protein sequence ID" value="NCJ07222.1"/>
    <property type="molecule type" value="Genomic_DNA"/>
</dbReference>
<proteinExistence type="predicted"/>
<evidence type="ECO:0000256" key="2">
    <source>
        <dbReference type="ARBA" id="ARBA00022806"/>
    </source>
</evidence>
<keyword evidence="2" id="KW-0067">ATP-binding</keyword>
<dbReference type="GO" id="GO:0006281">
    <property type="term" value="P:DNA repair"/>
    <property type="evidence" value="ECO:0007669"/>
    <property type="project" value="UniProtKB-KW"/>
</dbReference>